<sequence>MTPGDRVRSLDPTARLVSVNPLKGGVSSDARKLVFETDRGTEAVVERRPRDMPGKPPAAERAALEAALLARLPDLGVTAPRLRRFDPPDTLVLDFLEGRTEPPPGPPASLIGPMAQALAALHRLGAEHGLPAMRTFTDPLPDLKAWRPELFGPGAVQAPACPPFAGSPRLLHGDFWMGNLLWREGRLAGLLDWEDACLGDPMAELAAARCDLHSRFGVHAADDLAKAYAALAPVDRARLAWWDLYMPTAQLTFMDGWGLPPDDLVRVRTAMTERRDQALAALGMGAPPNSSTPANLP</sequence>
<dbReference type="PANTHER" id="PTHR21310">
    <property type="entry name" value="AMINOGLYCOSIDE PHOSPHOTRANSFERASE-RELATED-RELATED"/>
    <property type="match status" value="1"/>
</dbReference>
<name>A0A2Z3I0N5_9CAUL</name>
<dbReference type="InterPro" id="IPR011009">
    <property type="entry name" value="Kinase-like_dom_sf"/>
</dbReference>
<dbReference type="RefSeq" id="WP_110451055.1">
    <property type="nucleotide sequence ID" value="NZ_CP029479.1"/>
</dbReference>
<dbReference type="InterPro" id="IPR002575">
    <property type="entry name" value="Aminoglycoside_PTrfase"/>
</dbReference>
<dbReference type="SUPFAM" id="SSF56112">
    <property type="entry name" value="Protein kinase-like (PK-like)"/>
    <property type="match status" value="1"/>
</dbReference>
<dbReference type="Pfam" id="PF01636">
    <property type="entry name" value="APH"/>
    <property type="match status" value="1"/>
</dbReference>
<dbReference type="Gene3D" id="3.90.1200.10">
    <property type="match status" value="1"/>
</dbReference>
<dbReference type="Proteomes" id="UP000247763">
    <property type="component" value="Chromosome"/>
</dbReference>
<dbReference type="KEGG" id="phb:HYN04_12440"/>
<keyword evidence="3" id="KW-1185">Reference proteome</keyword>
<evidence type="ECO:0000259" key="1">
    <source>
        <dbReference type="Pfam" id="PF01636"/>
    </source>
</evidence>
<organism evidence="2 3">
    <name type="scientific">Phenylobacterium parvum</name>
    <dbReference type="NCBI Taxonomy" id="2201350"/>
    <lineage>
        <taxon>Bacteria</taxon>
        <taxon>Pseudomonadati</taxon>
        <taxon>Pseudomonadota</taxon>
        <taxon>Alphaproteobacteria</taxon>
        <taxon>Caulobacterales</taxon>
        <taxon>Caulobacteraceae</taxon>
        <taxon>Phenylobacterium</taxon>
    </lineage>
</organism>
<evidence type="ECO:0000313" key="3">
    <source>
        <dbReference type="Proteomes" id="UP000247763"/>
    </source>
</evidence>
<gene>
    <name evidence="2" type="ORF">HYN04_12440</name>
</gene>
<dbReference type="OrthoDB" id="3806873at2"/>
<feature type="domain" description="Aminoglycoside phosphotransferase" evidence="1">
    <location>
        <begin position="20"/>
        <end position="242"/>
    </location>
</feature>
<protein>
    <recommendedName>
        <fullName evidence="1">Aminoglycoside phosphotransferase domain-containing protein</fullName>
    </recommendedName>
</protein>
<evidence type="ECO:0000313" key="2">
    <source>
        <dbReference type="EMBL" id="AWM78489.1"/>
    </source>
</evidence>
<dbReference type="AlphaFoldDB" id="A0A2Z3I0N5"/>
<dbReference type="InterPro" id="IPR051678">
    <property type="entry name" value="AGP_Transferase"/>
</dbReference>
<proteinExistence type="predicted"/>
<reference evidence="3" key="1">
    <citation type="submission" date="2018-05" db="EMBL/GenBank/DDBJ databases">
        <title>Genome sequencing of Phenylobacterium sp. HYN0004.</title>
        <authorList>
            <person name="Yi H."/>
            <person name="Baek C."/>
        </authorList>
    </citation>
    <scope>NUCLEOTIDE SEQUENCE [LARGE SCALE GENOMIC DNA]</scope>
    <source>
        <strain evidence="3">HYN0004</strain>
    </source>
</reference>
<dbReference type="EMBL" id="CP029479">
    <property type="protein sequence ID" value="AWM78489.1"/>
    <property type="molecule type" value="Genomic_DNA"/>
</dbReference>
<accession>A0A2Z3I0N5</accession>